<organism evidence="1">
    <name type="scientific">Borrelia coriaceae ATCC 43381</name>
    <dbReference type="NCBI Taxonomy" id="1408429"/>
    <lineage>
        <taxon>Bacteria</taxon>
        <taxon>Pseudomonadati</taxon>
        <taxon>Spirochaetota</taxon>
        <taxon>Spirochaetia</taxon>
        <taxon>Spirochaetales</taxon>
        <taxon>Borreliaceae</taxon>
        <taxon>Borrelia</taxon>
    </lineage>
</organism>
<dbReference type="EMBL" id="CP005746">
    <property type="protein sequence ID" value="AHH11167.1"/>
    <property type="molecule type" value="Genomic_DNA"/>
</dbReference>
<name>W5SW99_9SPIR</name>
<gene>
    <name evidence="1" type="ORF">BCO_0900036</name>
</gene>
<dbReference type="RefSeq" id="WP_025408515.1">
    <property type="nucleotide sequence ID" value="NZ_CP005746.1"/>
</dbReference>
<accession>W5SW99</accession>
<dbReference type="Proteomes" id="UP000019330">
    <property type="component" value="Plasmid unnamed"/>
</dbReference>
<evidence type="ECO:0000313" key="2">
    <source>
        <dbReference type="Proteomes" id="UP000019330"/>
    </source>
</evidence>
<dbReference type="AlphaFoldDB" id="W5SW99"/>
<evidence type="ECO:0000313" key="1">
    <source>
        <dbReference type="EMBL" id="AHH11167.1"/>
    </source>
</evidence>
<reference evidence="1" key="1">
    <citation type="submission" date="2013-04" db="EMBL/GenBank/DDBJ databases">
        <title>Comparative Genomics of Relapsing Fever Spirochetes.</title>
        <authorList>
            <person name="Schwan T.G."/>
            <person name="Raffel S.J."/>
            <person name="Porcella S.F."/>
            <person name="Martens C.A."/>
            <person name="Bruno D.P."/>
            <person name="Ricklefs S.M."/>
            <person name="Barbian K.B."/>
        </authorList>
    </citation>
    <scope>NUCLEOTIDE SEQUENCE</scope>
    <source>
        <strain evidence="1">Co53</strain>
        <plasmid evidence="1">unnamed</plasmid>
    </source>
</reference>
<dbReference type="HOGENOM" id="CLU_2731990_0_0_12"/>
<dbReference type="PROSITE" id="PS51257">
    <property type="entry name" value="PROKAR_LIPOPROTEIN"/>
    <property type="match status" value="1"/>
</dbReference>
<protein>
    <recommendedName>
        <fullName evidence="3">Lipoprotein</fullName>
    </recommendedName>
</protein>
<geneLocation type="plasmid" evidence="1 2">
    <name>unnamed</name>
</geneLocation>
<evidence type="ECO:0008006" key="3">
    <source>
        <dbReference type="Google" id="ProtNLM"/>
    </source>
</evidence>
<keyword evidence="2" id="KW-1185">Reference proteome</keyword>
<sequence>MKKIISIIFILPLLGLIACDPKRDTTTDQANAQRIDDMLPLFDQKAENAQTIFNIHDDQNWNEDNNAIWNA</sequence>
<keyword evidence="1" id="KW-0614">Plasmid</keyword>
<proteinExistence type="predicted"/>